<evidence type="ECO:0000259" key="1">
    <source>
        <dbReference type="Pfam" id="PF22324"/>
    </source>
</evidence>
<dbReference type="EMBL" id="JACIIU010000051">
    <property type="protein sequence ID" value="MBB6262625.1"/>
    <property type="molecule type" value="Genomic_DNA"/>
</dbReference>
<dbReference type="AlphaFoldDB" id="A0A841LW78"/>
<sequence>MSDKSKPWKAARYTVSHDGAALFNVSVKGRERWTLECLIAAGAKGCTPIDNPAPRWSAYVFDLRKRGIEIETIHEPHGGQFKGTHARYVLRSKVSRGESEASAA</sequence>
<dbReference type="InterPro" id="IPR054382">
    <property type="entry name" value="wHTH_alphaproteobact"/>
</dbReference>
<comment type="caution">
    <text evidence="2">The sequence shown here is derived from an EMBL/GenBank/DDBJ whole genome shotgun (WGS) entry which is preliminary data.</text>
</comment>
<dbReference type="Pfam" id="PF22324">
    <property type="entry name" value="HTH_91"/>
    <property type="match status" value="1"/>
</dbReference>
<evidence type="ECO:0000313" key="2">
    <source>
        <dbReference type="EMBL" id="MBB6262625.1"/>
    </source>
</evidence>
<keyword evidence="3" id="KW-1185">Reference proteome</keyword>
<feature type="domain" description="Winged helix" evidence="1">
    <location>
        <begin position="25"/>
        <end position="97"/>
    </location>
</feature>
<accession>A0A841LW78</accession>
<protein>
    <recommendedName>
        <fullName evidence="1">Winged helix domain-containing protein</fullName>
    </recommendedName>
</protein>
<reference evidence="2 3" key="1">
    <citation type="submission" date="2020-08" db="EMBL/GenBank/DDBJ databases">
        <title>Genomic Encyclopedia of Type Strains, Phase IV (KMG-IV): sequencing the most valuable type-strain genomes for metagenomic binning, comparative biology and taxonomic classification.</title>
        <authorList>
            <person name="Goeker M."/>
        </authorList>
    </citation>
    <scope>NUCLEOTIDE SEQUENCE [LARGE SCALE GENOMIC DNA]</scope>
    <source>
        <strain evidence="2 3">DSM 22336</strain>
    </source>
</reference>
<organism evidence="2 3">
    <name type="scientific">Paenochrobactrum gallinarii</name>
    <dbReference type="NCBI Taxonomy" id="643673"/>
    <lineage>
        <taxon>Bacteria</taxon>
        <taxon>Pseudomonadati</taxon>
        <taxon>Pseudomonadota</taxon>
        <taxon>Alphaproteobacteria</taxon>
        <taxon>Hyphomicrobiales</taxon>
        <taxon>Brucellaceae</taxon>
        <taxon>Paenochrobactrum</taxon>
    </lineage>
</organism>
<dbReference type="Proteomes" id="UP000555393">
    <property type="component" value="Unassembled WGS sequence"/>
</dbReference>
<dbReference type="RefSeq" id="WP_184224834.1">
    <property type="nucleotide sequence ID" value="NZ_JACIIU010000051.1"/>
</dbReference>
<evidence type="ECO:0000313" key="3">
    <source>
        <dbReference type="Proteomes" id="UP000555393"/>
    </source>
</evidence>
<name>A0A841LW78_9HYPH</name>
<gene>
    <name evidence="2" type="ORF">FHS77_003207</name>
</gene>
<proteinExistence type="predicted"/>